<dbReference type="GO" id="GO:0016987">
    <property type="term" value="F:sigma factor activity"/>
    <property type="evidence" value="ECO:0007669"/>
    <property type="project" value="UniProtKB-KW"/>
</dbReference>
<dbReference type="PANTHER" id="PTHR43133">
    <property type="entry name" value="RNA POLYMERASE ECF-TYPE SIGMA FACTO"/>
    <property type="match status" value="1"/>
</dbReference>
<dbReference type="Pfam" id="PF08281">
    <property type="entry name" value="Sigma70_r4_2"/>
    <property type="match status" value="1"/>
</dbReference>
<dbReference type="Pfam" id="PF04542">
    <property type="entry name" value="Sigma70_r2"/>
    <property type="match status" value="1"/>
</dbReference>
<dbReference type="PROSITE" id="PS01063">
    <property type="entry name" value="SIGMA70_ECF"/>
    <property type="match status" value="1"/>
</dbReference>
<reference evidence="8" key="1">
    <citation type="submission" date="2018-06" db="EMBL/GenBank/DDBJ databases">
        <authorList>
            <person name="Zhirakovskaya E."/>
        </authorList>
    </citation>
    <scope>NUCLEOTIDE SEQUENCE</scope>
</reference>
<evidence type="ECO:0000256" key="3">
    <source>
        <dbReference type="ARBA" id="ARBA00023082"/>
    </source>
</evidence>
<evidence type="ECO:0000256" key="1">
    <source>
        <dbReference type="ARBA" id="ARBA00010641"/>
    </source>
</evidence>
<keyword evidence="5" id="KW-0804">Transcription</keyword>
<keyword evidence="2" id="KW-0805">Transcription regulation</keyword>
<keyword evidence="3" id="KW-0731">Sigma factor</keyword>
<name>A0A3B1BUF7_9ZZZZ</name>
<evidence type="ECO:0000256" key="4">
    <source>
        <dbReference type="ARBA" id="ARBA00023125"/>
    </source>
</evidence>
<feature type="domain" description="RNA polymerase sigma factor 70 region 4 type 2" evidence="7">
    <location>
        <begin position="159"/>
        <end position="206"/>
    </location>
</feature>
<dbReference type="CDD" id="cd06171">
    <property type="entry name" value="Sigma70_r4"/>
    <property type="match status" value="1"/>
</dbReference>
<dbReference type="NCBIfam" id="TIGR02937">
    <property type="entry name" value="sigma70-ECF"/>
    <property type="match status" value="1"/>
</dbReference>
<gene>
    <name evidence="8" type="ORF">MNBD_NITROSPINAE03-55</name>
</gene>
<protein>
    <submittedName>
        <fullName evidence="8">RNA polymerase sigma factor RpoE</fullName>
    </submittedName>
</protein>
<dbReference type="InterPro" id="IPR013324">
    <property type="entry name" value="RNA_pol_sigma_r3/r4-like"/>
</dbReference>
<sequence>MTGDMLQAPPVAALAIPKTSSRQMSETKIVNKAKQGDGHAFGRLFERYKHFVWSVAYRMTYDFDVAEDVAQDVFVSAWKSLNTFRGGSAFSTWLYKITVNKTLNRLRPPLSLSYDSGERGEGSEWDEAPMARVDKEVFDQLNPESRADAVEVEQTLAILLSQLDPDRRIAIILREIEGLSYQEIASATGAPIGTVRSRIARGRAELEKLADEMEETK</sequence>
<dbReference type="InterPro" id="IPR013325">
    <property type="entry name" value="RNA_pol_sigma_r2"/>
</dbReference>
<dbReference type="AlphaFoldDB" id="A0A3B1BUF7"/>
<organism evidence="8">
    <name type="scientific">hydrothermal vent metagenome</name>
    <dbReference type="NCBI Taxonomy" id="652676"/>
    <lineage>
        <taxon>unclassified sequences</taxon>
        <taxon>metagenomes</taxon>
        <taxon>ecological metagenomes</taxon>
    </lineage>
</organism>
<dbReference type="InterPro" id="IPR000838">
    <property type="entry name" value="RNA_pol_sigma70_ECF_CS"/>
</dbReference>
<dbReference type="PANTHER" id="PTHR43133:SF8">
    <property type="entry name" value="RNA POLYMERASE SIGMA FACTOR HI_1459-RELATED"/>
    <property type="match status" value="1"/>
</dbReference>
<proteinExistence type="inferred from homology"/>
<dbReference type="InterPro" id="IPR036388">
    <property type="entry name" value="WH-like_DNA-bd_sf"/>
</dbReference>
<evidence type="ECO:0000256" key="5">
    <source>
        <dbReference type="ARBA" id="ARBA00023163"/>
    </source>
</evidence>
<dbReference type="Gene3D" id="1.10.1740.10">
    <property type="match status" value="1"/>
</dbReference>
<dbReference type="InterPro" id="IPR013249">
    <property type="entry name" value="RNA_pol_sigma70_r4_t2"/>
</dbReference>
<dbReference type="SUPFAM" id="SSF88946">
    <property type="entry name" value="Sigma2 domain of RNA polymerase sigma factors"/>
    <property type="match status" value="1"/>
</dbReference>
<evidence type="ECO:0000313" key="8">
    <source>
        <dbReference type="EMBL" id="VAX21936.1"/>
    </source>
</evidence>
<keyword evidence="4" id="KW-0238">DNA-binding</keyword>
<feature type="domain" description="RNA polymerase sigma-70 region 2" evidence="6">
    <location>
        <begin position="44"/>
        <end position="107"/>
    </location>
</feature>
<accession>A0A3B1BUF7</accession>
<dbReference type="InterPro" id="IPR014284">
    <property type="entry name" value="RNA_pol_sigma-70_dom"/>
</dbReference>
<dbReference type="SUPFAM" id="SSF88659">
    <property type="entry name" value="Sigma3 and sigma4 domains of RNA polymerase sigma factors"/>
    <property type="match status" value="1"/>
</dbReference>
<evidence type="ECO:0000256" key="2">
    <source>
        <dbReference type="ARBA" id="ARBA00023015"/>
    </source>
</evidence>
<evidence type="ECO:0000259" key="6">
    <source>
        <dbReference type="Pfam" id="PF04542"/>
    </source>
</evidence>
<comment type="similarity">
    <text evidence="1">Belongs to the sigma-70 factor family. ECF subfamily.</text>
</comment>
<dbReference type="InterPro" id="IPR039425">
    <property type="entry name" value="RNA_pol_sigma-70-like"/>
</dbReference>
<dbReference type="GO" id="GO:0003677">
    <property type="term" value="F:DNA binding"/>
    <property type="evidence" value="ECO:0007669"/>
    <property type="project" value="UniProtKB-KW"/>
</dbReference>
<dbReference type="Gene3D" id="1.10.10.10">
    <property type="entry name" value="Winged helix-like DNA-binding domain superfamily/Winged helix DNA-binding domain"/>
    <property type="match status" value="1"/>
</dbReference>
<evidence type="ECO:0000259" key="7">
    <source>
        <dbReference type="Pfam" id="PF08281"/>
    </source>
</evidence>
<dbReference type="EMBL" id="UOGB01000223">
    <property type="protein sequence ID" value="VAX21936.1"/>
    <property type="molecule type" value="Genomic_DNA"/>
</dbReference>
<dbReference type="InterPro" id="IPR007627">
    <property type="entry name" value="RNA_pol_sigma70_r2"/>
</dbReference>
<dbReference type="GO" id="GO:0006352">
    <property type="term" value="P:DNA-templated transcription initiation"/>
    <property type="evidence" value="ECO:0007669"/>
    <property type="project" value="InterPro"/>
</dbReference>